<dbReference type="GO" id="GO:0016491">
    <property type="term" value="F:oxidoreductase activity"/>
    <property type="evidence" value="ECO:0007669"/>
    <property type="project" value="InterPro"/>
</dbReference>
<dbReference type="Pfam" id="PF13602">
    <property type="entry name" value="ADH_zinc_N_2"/>
    <property type="match status" value="1"/>
</dbReference>
<evidence type="ECO:0000313" key="3">
    <source>
        <dbReference type="Proteomes" id="UP000517106"/>
    </source>
</evidence>
<dbReference type="AlphaFoldDB" id="A0A7W3YMJ9"/>
<evidence type="ECO:0000259" key="1">
    <source>
        <dbReference type="SMART" id="SM00829"/>
    </source>
</evidence>
<dbReference type="SUPFAM" id="SSF51735">
    <property type="entry name" value="NAD(P)-binding Rossmann-fold domains"/>
    <property type="match status" value="1"/>
</dbReference>
<keyword evidence="3" id="KW-1185">Reference proteome</keyword>
<sequence length="290" mass="32135">MDSRTATDPSVRFLLNYHLPHILGNDFAGEIVATNPNSKFKKGQRVFGLVNYQNIGTFAEFIAVDEKDIALIPDNISYQEAAITPLVSLTAYQALHDLMKLKKGQKIFIEAGAGGVGSVAIILAKRFGAYVATTAGNGSEFVKKLGADKIIDYHKEDFSTLLHNYDAALISKKEDLEKAFKILRPNGNLVTLNGIPTQKTIDQLKITGIKKFLLNIAAFREKHLAKKTHVNFNFLFVQANGQELSKIATLLEKQELKINIAKIYSLDNLVTAMKDLDQHNTHGKIVIQIN</sequence>
<dbReference type="Proteomes" id="UP000517106">
    <property type="component" value="Unassembled WGS sequence"/>
</dbReference>
<proteinExistence type="predicted"/>
<dbReference type="EMBL" id="JACIVA010000046">
    <property type="protein sequence ID" value="MBB1097544.1"/>
    <property type="molecule type" value="Genomic_DNA"/>
</dbReference>
<protein>
    <submittedName>
        <fullName evidence="2">NADP-dependent oxidoreductase</fullName>
    </submittedName>
</protein>
<name>A0A7W3YMJ9_9LACO</name>
<dbReference type="SUPFAM" id="SSF50129">
    <property type="entry name" value="GroES-like"/>
    <property type="match status" value="1"/>
</dbReference>
<organism evidence="2 3">
    <name type="scientific">Limosilactobacillus rudii</name>
    <dbReference type="NCBI Taxonomy" id="2759755"/>
    <lineage>
        <taxon>Bacteria</taxon>
        <taxon>Bacillati</taxon>
        <taxon>Bacillota</taxon>
        <taxon>Bacilli</taxon>
        <taxon>Lactobacillales</taxon>
        <taxon>Lactobacillaceae</taxon>
        <taxon>Limosilactobacillus</taxon>
    </lineage>
</organism>
<dbReference type="InterPro" id="IPR013154">
    <property type="entry name" value="ADH-like_N"/>
</dbReference>
<gene>
    <name evidence="2" type="ORF">H5S09_06280</name>
</gene>
<dbReference type="Gene3D" id="3.40.50.720">
    <property type="entry name" value="NAD(P)-binding Rossmann-like Domain"/>
    <property type="match status" value="1"/>
</dbReference>
<dbReference type="PANTHER" id="PTHR11695:SF294">
    <property type="entry name" value="RETICULON-4-INTERACTING PROTEIN 1, MITOCHONDRIAL"/>
    <property type="match status" value="1"/>
</dbReference>
<feature type="domain" description="Enoyl reductase (ER)" evidence="1">
    <location>
        <begin position="6"/>
        <end position="287"/>
    </location>
</feature>
<comment type="caution">
    <text evidence="2">The sequence shown here is derived from an EMBL/GenBank/DDBJ whole genome shotgun (WGS) entry which is preliminary data.</text>
</comment>
<reference evidence="2 3" key="1">
    <citation type="submission" date="2020-07" db="EMBL/GenBank/DDBJ databases">
        <title>Description of Limosilactobacillus balticus sp. nov., Limosilactobacillus agrestis sp. nov., Limosilactobacillus albertensis sp. nov., Limosilactobacillus rudii sp. nov., Limosilactobacillus fastidiosus sp. nov., five novel Limosilactobacillus species isolated from the vertebrate gastrointestinal tract, and proposal of 6 subspecies of Limosilactobacillus reuteri adapted to the gastrointestinal tract of specific vertebrate hosts.</title>
        <authorList>
            <person name="Li F."/>
            <person name="Cheng C."/>
            <person name="Zheng J."/>
            <person name="Quevedo R.M."/>
            <person name="Li J."/>
            <person name="Roos S."/>
            <person name="Gaenzle M.G."/>
            <person name="Walter J."/>
        </authorList>
    </citation>
    <scope>NUCLEOTIDE SEQUENCE [LARGE SCALE GENOMIC DNA]</scope>
    <source>
        <strain evidence="2 3">STM2_1</strain>
    </source>
</reference>
<dbReference type="PANTHER" id="PTHR11695">
    <property type="entry name" value="ALCOHOL DEHYDROGENASE RELATED"/>
    <property type="match status" value="1"/>
</dbReference>
<dbReference type="SMART" id="SM00829">
    <property type="entry name" value="PKS_ER"/>
    <property type="match status" value="1"/>
</dbReference>
<dbReference type="InterPro" id="IPR036291">
    <property type="entry name" value="NAD(P)-bd_dom_sf"/>
</dbReference>
<accession>A0A7W3YMJ9</accession>
<evidence type="ECO:0000313" key="2">
    <source>
        <dbReference type="EMBL" id="MBB1097544.1"/>
    </source>
</evidence>
<dbReference type="InterPro" id="IPR020843">
    <property type="entry name" value="ER"/>
</dbReference>
<dbReference type="InterPro" id="IPR050700">
    <property type="entry name" value="YIM1/Zinc_Alcohol_DH_Fams"/>
</dbReference>
<dbReference type="Pfam" id="PF08240">
    <property type="entry name" value="ADH_N"/>
    <property type="match status" value="1"/>
</dbReference>
<dbReference type="Gene3D" id="3.90.180.10">
    <property type="entry name" value="Medium-chain alcohol dehydrogenases, catalytic domain"/>
    <property type="match status" value="1"/>
</dbReference>
<dbReference type="InterPro" id="IPR011032">
    <property type="entry name" value="GroES-like_sf"/>
</dbReference>
<dbReference type="CDD" id="cd05289">
    <property type="entry name" value="MDR_like_2"/>
    <property type="match status" value="1"/>
</dbReference>